<dbReference type="KEGG" id="sspb:CP982_24460"/>
<gene>
    <name evidence="3" type="ORF">CP982_24460</name>
    <name evidence="2" type="ORF">FHS40_007260</name>
</gene>
<accession>A0A5P2X909</accession>
<proteinExistence type="predicted"/>
<dbReference type="RefSeq" id="WP_150512474.1">
    <property type="nucleotide sequence ID" value="NZ_BMSQ01000008.1"/>
</dbReference>
<evidence type="ECO:0000313" key="5">
    <source>
        <dbReference type="Proteomes" id="UP000549009"/>
    </source>
</evidence>
<name>A0A5P2X909_STRST</name>
<evidence type="ECO:0000313" key="2">
    <source>
        <dbReference type="EMBL" id="MBB5108139.1"/>
    </source>
</evidence>
<dbReference type="AlphaFoldDB" id="A0A5P2X909"/>
<evidence type="ECO:0000313" key="4">
    <source>
        <dbReference type="Proteomes" id="UP000326505"/>
    </source>
</evidence>
<dbReference type="EMBL" id="JACHJD010000017">
    <property type="protein sequence ID" value="MBB5108139.1"/>
    <property type="molecule type" value="Genomic_DNA"/>
</dbReference>
<organism evidence="3 4">
    <name type="scientific">Streptomyces spectabilis</name>
    <dbReference type="NCBI Taxonomy" id="68270"/>
    <lineage>
        <taxon>Bacteria</taxon>
        <taxon>Bacillati</taxon>
        <taxon>Actinomycetota</taxon>
        <taxon>Actinomycetes</taxon>
        <taxon>Kitasatosporales</taxon>
        <taxon>Streptomycetaceae</taxon>
        <taxon>Streptomyces</taxon>
    </lineage>
</organism>
<dbReference type="Proteomes" id="UP000326505">
    <property type="component" value="Chromosome"/>
</dbReference>
<evidence type="ECO:0000313" key="3">
    <source>
        <dbReference type="EMBL" id="QEV61467.1"/>
    </source>
</evidence>
<sequence length="181" mass="19125">MVNAGDGPEVPSYGAREAGQRLVVELLAELGDKVREVGAERVRVVTDEEVERDRAAWFRAGWQERGREPGTGHAPCACAGREAPAGTGSGADRTHPERAPFTTAYGEEPARPDGPDVPRGSGYGEDLGPTRGSGHPDTEGAPVRRLRVREFPEPGRPGAARPAPGDPGRPAPARHFPDGRG</sequence>
<feature type="region of interest" description="Disordered" evidence="1">
    <location>
        <begin position="62"/>
        <end position="181"/>
    </location>
</feature>
<keyword evidence="5" id="KW-1185">Reference proteome</keyword>
<evidence type="ECO:0000256" key="1">
    <source>
        <dbReference type="SAM" id="MobiDB-lite"/>
    </source>
</evidence>
<reference evidence="2 5" key="2">
    <citation type="submission" date="2020-08" db="EMBL/GenBank/DDBJ databases">
        <title>Genomic Encyclopedia of Type Strains, Phase III (KMG-III): the genomes of soil and plant-associated and newly described type strains.</title>
        <authorList>
            <person name="Whitman W."/>
        </authorList>
    </citation>
    <scope>NUCLEOTIDE SEQUENCE [LARGE SCALE GENOMIC DNA]</scope>
    <source>
        <strain evidence="2 5">CECT 3146</strain>
    </source>
</reference>
<dbReference type="Proteomes" id="UP000549009">
    <property type="component" value="Unassembled WGS sequence"/>
</dbReference>
<reference evidence="3 4" key="1">
    <citation type="submission" date="2017-09" db="EMBL/GenBank/DDBJ databases">
        <authorList>
            <person name="Lee N."/>
            <person name="Cho B.-K."/>
        </authorList>
    </citation>
    <scope>NUCLEOTIDE SEQUENCE [LARGE SCALE GENOMIC DNA]</scope>
    <source>
        <strain evidence="3 4">ATCC 27465</strain>
    </source>
</reference>
<protein>
    <submittedName>
        <fullName evidence="3">Uncharacterized protein</fullName>
    </submittedName>
</protein>
<dbReference type="EMBL" id="CP023690">
    <property type="protein sequence ID" value="QEV61467.1"/>
    <property type="molecule type" value="Genomic_DNA"/>
</dbReference>